<sequence>MLSSQPPASYILNAHSIKLELRCTEIFFSYGYNCEIFFYSNLQVLKITEIFGEELMVARFFLFNFESFKNYTSCEIFLNSILEVLKIIEVNS</sequence>
<keyword evidence="2" id="KW-1185">Reference proteome</keyword>
<gene>
    <name evidence="1" type="ORF">HICCMSTLAB_LOCUS2298</name>
</gene>
<dbReference type="Proteomes" id="UP000786811">
    <property type="component" value="Unassembled WGS sequence"/>
</dbReference>
<evidence type="ECO:0000313" key="1">
    <source>
        <dbReference type="EMBL" id="CAG5076847.1"/>
    </source>
</evidence>
<accession>A0A8J2H481</accession>
<comment type="caution">
    <text evidence="1">The sequence shown here is derived from an EMBL/GenBank/DDBJ whole genome shotgun (WGS) entry which is preliminary data.</text>
</comment>
<protein>
    <submittedName>
        <fullName evidence="1">Uncharacterized protein</fullName>
    </submittedName>
</protein>
<dbReference type="AlphaFoldDB" id="A0A8J2H481"/>
<organism evidence="1 2">
    <name type="scientific">Cotesia congregata</name>
    <name type="common">Parasitoid wasp</name>
    <name type="synonym">Apanteles congregatus</name>
    <dbReference type="NCBI Taxonomy" id="51543"/>
    <lineage>
        <taxon>Eukaryota</taxon>
        <taxon>Metazoa</taxon>
        <taxon>Ecdysozoa</taxon>
        <taxon>Arthropoda</taxon>
        <taxon>Hexapoda</taxon>
        <taxon>Insecta</taxon>
        <taxon>Pterygota</taxon>
        <taxon>Neoptera</taxon>
        <taxon>Endopterygota</taxon>
        <taxon>Hymenoptera</taxon>
        <taxon>Apocrita</taxon>
        <taxon>Ichneumonoidea</taxon>
        <taxon>Braconidae</taxon>
        <taxon>Microgastrinae</taxon>
        <taxon>Cotesia</taxon>
    </lineage>
</organism>
<name>A0A8J2H481_COTCN</name>
<evidence type="ECO:0000313" key="2">
    <source>
        <dbReference type="Proteomes" id="UP000786811"/>
    </source>
</evidence>
<proteinExistence type="predicted"/>
<reference evidence="1" key="1">
    <citation type="submission" date="2021-04" db="EMBL/GenBank/DDBJ databases">
        <authorList>
            <person name="Chebbi M.A.C M."/>
        </authorList>
    </citation>
    <scope>NUCLEOTIDE SEQUENCE</scope>
</reference>
<dbReference type="EMBL" id="CAJNRD030001117">
    <property type="protein sequence ID" value="CAG5076847.1"/>
    <property type="molecule type" value="Genomic_DNA"/>
</dbReference>